<protein>
    <submittedName>
        <fullName evidence="2">Uncharacterized protein</fullName>
    </submittedName>
</protein>
<accession>K5W8S4</accession>
<evidence type="ECO:0000313" key="3">
    <source>
        <dbReference type="Proteomes" id="UP000008370"/>
    </source>
</evidence>
<evidence type="ECO:0000313" key="2">
    <source>
        <dbReference type="EMBL" id="EKM60308.1"/>
    </source>
</evidence>
<feature type="compositionally biased region" description="Basic residues" evidence="1">
    <location>
        <begin position="1"/>
        <end position="10"/>
    </location>
</feature>
<dbReference type="EMBL" id="JH930468">
    <property type="protein sequence ID" value="EKM60308.1"/>
    <property type="molecule type" value="Genomic_DNA"/>
</dbReference>
<dbReference type="AlphaFoldDB" id="K5W8S4"/>
<feature type="region of interest" description="Disordered" evidence="1">
    <location>
        <begin position="1"/>
        <end position="25"/>
    </location>
</feature>
<feature type="non-terminal residue" evidence="2">
    <location>
        <position position="63"/>
    </location>
</feature>
<dbReference type="GeneID" id="18913746"/>
<sequence>MTSMSRHRRPMPPNRSGSALSHLYKGTRLTIAPRRSLSAAPTMPPVVPRIPVVPIPLSNLARG</sequence>
<organism evidence="2 3">
    <name type="scientific">Phanerochaete carnosa (strain HHB-10118-sp)</name>
    <name type="common">White-rot fungus</name>
    <name type="synonym">Peniophora carnosa</name>
    <dbReference type="NCBI Taxonomy" id="650164"/>
    <lineage>
        <taxon>Eukaryota</taxon>
        <taxon>Fungi</taxon>
        <taxon>Dikarya</taxon>
        <taxon>Basidiomycota</taxon>
        <taxon>Agaricomycotina</taxon>
        <taxon>Agaricomycetes</taxon>
        <taxon>Polyporales</taxon>
        <taxon>Phanerochaetaceae</taxon>
        <taxon>Phanerochaete</taxon>
    </lineage>
</organism>
<dbReference type="RefSeq" id="XP_007389779.1">
    <property type="nucleotide sequence ID" value="XM_007389717.1"/>
</dbReference>
<dbReference type="HOGENOM" id="CLU_190885_0_0_1"/>
<evidence type="ECO:0000256" key="1">
    <source>
        <dbReference type="SAM" id="MobiDB-lite"/>
    </source>
</evidence>
<keyword evidence="3" id="KW-1185">Reference proteome</keyword>
<dbReference type="KEGG" id="pco:PHACADRAFT_246165"/>
<reference evidence="2 3" key="1">
    <citation type="journal article" date="2012" name="BMC Genomics">
        <title>Comparative genomics of the white-rot fungi, Phanerochaete carnosa and P. chrysosporium, to elucidate the genetic basis of the distinct wood types they colonize.</title>
        <authorList>
            <person name="Suzuki H."/>
            <person name="MacDonald J."/>
            <person name="Syed K."/>
            <person name="Salamov A."/>
            <person name="Hori C."/>
            <person name="Aerts A."/>
            <person name="Henrissat B."/>
            <person name="Wiebenga A."/>
            <person name="vanKuyk P.A."/>
            <person name="Barry K."/>
            <person name="Lindquist E."/>
            <person name="LaButti K."/>
            <person name="Lapidus A."/>
            <person name="Lucas S."/>
            <person name="Coutinho P."/>
            <person name="Gong Y."/>
            <person name="Samejima M."/>
            <person name="Mahadevan R."/>
            <person name="Abou-Zaid M."/>
            <person name="de Vries R.P."/>
            <person name="Igarashi K."/>
            <person name="Yadav J.S."/>
            <person name="Grigoriev I.V."/>
            <person name="Master E.R."/>
        </authorList>
    </citation>
    <scope>NUCLEOTIDE SEQUENCE [LARGE SCALE GENOMIC DNA]</scope>
    <source>
        <strain evidence="2 3">HHB-10118-sp</strain>
    </source>
</reference>
<dbReference type="Proteomes" id="UP000008370">
    <property type="component" value="Unassembled WGS sequence"/>
</dbReference>
<dbReference type="InParanoid" id="K5W8S4"/>
<gene>
    <name evidence="2" type="ORF">PHACADRAFT_246165</name>
</gene>
<name>K5W8S4_PHACS</name>
<proteinExistence type="predicted"/>
<feature type="non-terminal residue" evidence="2">
    <location>
        <position position="1"/>
    </location>
</feature>